<dbReference type="PANTHER" id="PTHR43539:SF78">
    <property type="entry name" value="FLAVIN-CONTAINING MONOOXYGENASE"/>
    <property type="match status" value="1"/>
</dbReference>
<dbReference type="SUPFAM" id="SSF51905">
    <property type="entry name" value="FAD/NAD(P)-binding domain"/>
    <property type="match status" value="1"/>
</dbReference>
<dbReference type="OrthoDB" id="9773233at2"/>
<proteinExistence type="predicted"/>
<evidence type="ECO:0000256" key="1">
    <source>
        <dbReference type="ARBA" id="ARBA00023002"/>
    </source>
</evidence>
<accession>A0A2U3AN43</accession>
<dbReference type="GO" id="GO:0050660">
    <property type="term" value="F:flavin adenine dinucleotide binding"/>
    <property type="evidence" value="ECO:0007669"/>
    <property type="project" value="TreeGrafter"/>
</dbReference>
<organism evidence="2 3">
    <name type="scientific">Kurthia sibirica</name>
    <dbReference type="NCBI Taxonomy" id="202750"/>
    <lineage>
        <taxon>Bacteria</taxon>
        <taxon>Bacillati</taxon>
        <taxon>Bacillota</taxon>
        <taxon>Bacilli</taxon>
        <taxon>Bacillales</taxon>
        <taxon>Caryophanaceae</taxon>
        <taxon>Kurthia</taxon>
    </lineage>
</organism>
<dbReference type="RefSeq" id="WP_109305357.1">
    <property type="nucleotide sequence ID" value="NZ_BJUF01000051.1"/>
</dbReference>
<dbReference type="Pfam" id="PF13738">
    <property type="entry name" value="Pyr_redox_3"/>
    <property type="match status" value="1"/>
</dbReference>
<dbReference type="PANTHER" id="PTHR43539">
    <property type="entry name" value="FLAVIN-BINDING MONOOXYGENASE-LIKE PROTEIN (AFU_ORTHOLOGUE AFUA_4G09220)"/>
    <property type="match status" value="1"/>
</dbReference>
<gene>
    <name evidence="2" type="ORF">DEX24_05230</name>
</gene>
<dbReference type="GO" id="GO:0004497">
    <property type="term" value="F:monooxygenase activity"/>
    <property type="evidence" value="ECO:0007669"/>
    <property type="project" value="TreeGrafter"/>
</dbReference>
<dbReference type="Gene3D" id="3.50.50.60">
    <property type="entry name" value="FAD/NAD(P)-binding domain"/>
    <property type="match status" value="1"/>
</dbReference>
<keyword evidence="3" id="KW-1185">Reference proteome</keyword>
<reference evidence="2 3" key="1">
    <citation type="submission" date="2018-05" db="EMBL/GenBank/DDBJ databases">
        <title>Kurthia sibirica genome sequence.</title>
        <authorList>
            <person name="Maclea K.S."/>
            <person name="Goen A.E."/>
        </authorList>
    </citation>
    <scope>NUCLEOTIDE SEQUENCE [LARGE SCALE GENOMIC DNA]</scope>
    <source>
        <strain evidence="2 3">ATCC 49154</strain>
    </source>
</reference>
<dbReference type="InterPro" id="IPR036188">
    <property type="entry name" value="FAD/NAD-bd_sf"/>
</dbReference>
<dbReference type="InterPro" id="IPR050982">
    <property type="entry name" value="Auxin_biosynth/cation_transpt"/>
</dbReference>
<dbReference type="AlphaFoldDB" id="A0A2U3AN43"/>
<evidence type="ECO:0000313" key="2">
    <source>
        <dbReference type="EMBL" id="PWI25936.1"/>
    </source>
</evidence>
<protein>
    <submittedName>
        <fullName evidence="2">Flavoprotein</fullName>
    </submittedName>
</protein>
<evidence type="ECO:0000313" key="3">
    <source>
        <dbReference type="Proteomes" id="UP000245938"/>
    </source>
</evidence>
<sequence>MTYSAIPLTSSTTQQTNEGASLPVAIIGAGPIGLAAAAHLQERKIPFIIIEKGLVASAVTSWQHVRLFSPWKYNIDAAAQRLLTQTDWQQPNEEKLPTGQELVEKYLGPLAKLFKDYVYVKHEVIAISRQQTDRMKTTNRQQMPFEIITKTENNIKTFMAAAVIDATGTWGNPNPALSNGLFLPAERALHEKIDYSIPDITAHKERYINKKIAVIGGGHSAINSLIQLVALKKRYPDTQITWVLRKDKVEQAFGGGRDDQLVSRGQLGLRIAKIIEEQLVTVITPFRIQSIEELQHKIHIKSYDAQRIEVDQMIVNTGNRPNFTINHELRFEVDAITEAVPALSNLIDPNLHSCGSVDAHGEKELRQLEKNFYIVGSKSYGRAPTFLMATGYEQVRSIAAYLAGDMKAAQQVQLSLPETGVCSSDQGGCC</sequence>
<dbReference type="EMBL" id="QFVR01000005">
    <property type="protein sequence ID" value="PWI25936.1"/>
    <property type="molecule type" value="Genomic_DNA"/>
</dbReference>
<dbReference type="Proteomes" id="UP000245938">
    <property type="component" value="Unassembled WGS sequence"/>
</dbReference>
<dbReference type="PRINTS" id="PR00368">
    <property type="entry name" value="FADPNR"/>
</dbReference>
<comment type="caution">
    <text evidence="2">The sequence shown here is derived from an EMBL/GenBank/DDBJ whole genome shotgun (WGS) entry which is preliminary data.</text>
</comment>
<name>A0A2U3AN43_9BACL</name>
<keyword evidence="1" id="KW-0560">Oxidoreductase</keyword>
<dbReference type="PRINTS" id="PR00411">
    <property type="entry name" value="PNDRDTASEI"/>
</dbReference>